<dbReference type="InterPro" id="IPR013762">
    <property type="entry name" value="Integrase-like_cat_sf"/>
</dbReference>
<dbReference type="RefSeq" id="WP_369897034.1">
    <property type="nucleotide sequence ID" value="NZ_JBGFFX010000024.1"/>
</dbReference>
<dbReference type="Gene3D" id="1.10.443.10">
    <property type="entry name" value="Intergrase catalytic core"/>
    <property type="match status" value="1"/>
</dbReference>
<reference evidence="2 3" key="1">
    <citation type="submission" date="2024-07" db="EMBL/GenBank/DDBJ databases">
        <authorList>
            <person name="Hebao G."/>
        </authorList>
    </citation>
    <scope>NUCLEOTIDE SEQUENCE [LARGE SCALE GENOMIC DNA]</scope>
    <source>
        <strain evidence="2 3">ACCC 02193</strain>
    </source>
</reference>
<organism evidence="2 3">
    <name type="scientific">Erwinia aeris</name>
    <dbReference type="NCBI Taxonomy" id="3239803"/>
    <lineage>
        <taxon>Bacteria</taxon>
        <taxon>Pseudomonadati</taxon>
        <taxon>Pseudomonadota</taxon>
        <taxon>Gammaproteobacteria</taxon>
        <taxon>Enterobacterales</taxon>
        <taxon>Erwiniaceae</taxon>
        <taxon>Erwinia</taxon>
    </lineage>
</organism>
<sequence length="306" mass="33281">MSIKHPNAVRPVKAAADRAKVRQHIADNGPAWLLLFHDIALQTGWRTADICRLDRDAFNFTDGSVSITIAKQTKAAGTRAFMAAVRKELATMKDVALAANDLAEFVRLNKLAIVAPACPGEDETLGARVAREETEATIGAIIGADALARAVDARRRAMAAGRKTDTKLLHPATLAQIKRMLATHTQPWLFSGRVTGSNRNKTASGHVTRQSVWRALDRLRDSDKTLRSIGVNCAKFSAYSLRKSFAYSEFDRAEAAGKDGLAAARDSLGHSDSRITEAYLCRDEEEQEAINKARLATFGGLFSYAA</sequence>
<evidence type="ECO:0000313" key="2">
    <source>
        <dbReference type="EMBL" id="MEY8773399.1"/>
    </source>
</evidence>
<name>A0ABV4EF49_9GAMM</name>
<dbReference type="Proteomes" id="UP001565243">
    <property type="component" value="Unassembled WGS sequence"/>
</dbReference>
<protein>
    <recommendedName>
        <fullName evidence="4">Integrase</fullName>
    </recommendedName>
</protein>
<dbReference type="InterPro" id="IPR011010">
    <property type="entry name" value="DNA_brk_join_enz"/>
</dbReference>
<evidence type="ECO:0000313" key="3">
    <source>
        <dbReference type="Proteomes" id="UP001565243"/>
    </source>
</evidence>
<gene>
    <name evidence="2" type="ORF">AB6T85_23630</name>
</gene>
<dbReference type="EMBL" id="JBGFFX010000024">
    <property type="protein sequence ID" value="MEY8773399.1"/>
    <property type="molecule type" value="Genomic_DNA"/>
</dbReference>
<evidence type="ECO:0008006" key="4">
    <source>
        <dbReference type="Google" id="ProtNLM"/>
    </source>
</evidence>
<comment type="caution">
    <text evidence="2">The sequence shown here is derived from an EMBL/GenBank/DDBJ whole genome shotgun (WGS) entry which is preliminary data.</text>
</comment>
<keyword evidence="1" id="KW-0233">DNA recombination</keyword>
<dbReference type="SUPFAM" id="SSF56349">
    <property type="entry name" value="DNA breaking-rejoining enzymes"/>
    <property type="match status" value="1"/>
</dbReference>
<proteinExistence type="predicted"/>
<keyword evidence="3" id="KW-1185">Reference proteome</keyword>
<evidence type="ECO:0000256" key="1">
    <source>
        <dbReference type="ARBA" id="ARBA00023172"/>
    </source>
</evidence>
<accession>A0ABV4EF49</accession>